<dbReference type="Proteomes" id="UP000627292">
    <property type="component" value="Unassembled WGS sequence"/>
</dbReference>
<sequence>MSIQKQFIYPLVLCGMFAGTTGCTRVKKRKEWPVNRDAGIASVTLIRHNFMDSVAAGDELTPEQIKRSTIIDSMYRKEDVAFRGDTVYKAFGDCSIALLDYNDKKNCTYKFLLVYKGPRRNTDYTIVQTDCDEDLSADFSRTGFQLLSDSSFSTREDFYKKLPEDSVQVTATIRTFVINKEGLIEPVKTETEKKPVEKREE</sequence>
<reference evidence="1" key="2">
    <citation type="submission" date="2020-09" db="EMBL/GenBank/DDBJ databases">
        <authorList>
            <person name="Sun Q."/>
            <person name="Zhou Y."/>
        </authorList>
    </citation>
    <scope>NUCLEOTIDE SEQUENCE</scope>
    <source>
        <strain evidence="1">CGMCC 1.15290</strain>
    </source>
</reference>
<evidence type="ECO:0008006" key="3">
    <source>
        <dbReference type="Google" id="ProtNLM"/>
    </source>
</evidence>
<gene>
    <name evidence="1" type="ORF">GCM10011379_02490</name>
</gene>
<dbReference type="PROSITE" id="PS51257">
    <property type="entry name" value="PROKAR_LIPOPROTEIN"/>
    <property type="match status" value="1"/>
</dbReference>
<proteinExistence type="predicted"/>
<evidence type="ECO:0000313" key="2">
    <source>
        <dbReference type="Proteomes" id="UP000627292"/>
    </source>
</evidence>
<evidence type="ECO:0000313" key="1">
    <source>
        <dbReference type="EMBL" id="GGH57617.1"/>
    </source>
</evidence>
<dbReference type="RefSeq" id="WP_188949913.1">
    <property type="nucleotide sequence ID" value="NZ_BMIB01000001.1"/>
</dbReference>
<organism evidence="1 2">
    <name type="scientific">Filimonas zeae</name>
    <dbReference type="NCBI Taxonomy" id="1737353"/>
    <lineage>
        <taxon>Bacteria</taxon>
        <taxon>Pseudomonadati</taxon>
        <taxon>Bacteroidota</taxon>
        <taxon>Chitinophagia</taxon>
        <taxon>Chitinophagales</taxon>
        <taxon>Chitinophagaceae</taxon>
        <taxon>Filimonas</taxon>
    </lineage>
</organism>
<comment type="caution">
    <text evidence="1">The sequence shown here is derived from an EMBL/GenBank/DDBJ whole genome shotgun (WGS) entry which is preliminary data.</text>
</comment>
<name>A0A917INB8_9BACT</name>
<keyword evidence="2" id="KW-1185">Reference proteome</keyword>
<protein>
    <recommendedName>
        <fullName evidence="3">Lipoprotein</fullName>
    </recommendedName>
</protein>
<dbReference type="AlphaFoldDB" id="A0A917INB8"/>
<accession>A0A917INB8</accession>
<reference evidence="1" key="1">
    <citation type="journal article" date="2014" name="Int. J. Syst. Evol. Microbiol.">
        <title>Complete genome sequence of Corynebacterium casei LMG S-19264T (=DSM 44701T), isolated from a smear-ripened cheese.</title>
        <authorList>
            <consortium name="US DOE Joint Genome Institute (JGI-PGF)"/>
            <person name="Walter F."/>
            <person name="Albersmeier A."/>
            <person name="Kalinowski J."/>
            <person name="Ruckert C."/>
        </authorList>
    </citation>
    <scope>NUCLEOTIDE SEQUENCE</scope>
    <source>
        <strain evidence="1">CGMCC 1.15290</strain>
    </source>
</reference>
<dbReference type="EMBL" id="BMIB01000001">
    <property type="protein sequence ID" value="GGH57617.1"/>
    <property type="molecule type" value="Genomic_DNA"/>
</dbReference>